<evidence type="ECO:0000256" key="1">
    <source>
        <dbReference type="PROSITE-ProRule" id="PRU00339"/>
    </source>
</evidence>
<dbReference type="InterPro" id="IPR019734">
    <property type="entry name" value="TPR_rpt"/>
</dbReference>
<name>A0A2H0W7P7_9BACT</name>
<dbReference type="EMBL" id="PEZT01000030">
    <property type="protein sequence ID" value="PIS08694.1"/>
    <property type="molecule type" value="Genomic_DNA"/>
</dbReference>
<dbReference type="SMART" id="SM00028">
    <property type="entry name" value="TPR"/>
    <property type="match status" value="1"/>
</dbReference>
<evidence type="ECO:0000313" key="3">
    <source>
        <dbReference type="Proteomes" id="UP000230093"/>
    </source>
</evidence>
<dbReference type="AlphaFoldDB" id="A0A2H0W7P7"/>
<protein>
    <submittedName>
        <fullName evidence="2">Uncharacterized protein</fullName>
    </submittedName>
</protein>
<dbReference type="InterPro" id="IPR011990">
    <property type="entry name" value="TPR-like_helical_dom_sf"/>
</dbReference>
<proteinExistence type="predicted"/>
<comment type="caution">
    <text evidence="2">The sequence shown here is derived from an EMBL/GenBank/DDBJ whole genome shotgun (WGS) entry which is preliminary data.</text>
</comment>
<evidence type="ECO:0000313" key="2">
    <source>
        <dbReference type="EMBL" id="PIS08694.1"/>
    </source>
</evidence>
<dbReference type="Gene3D" id="1.25.40.10">
    <property type="entry name" value="Tetratricopeptide repeat domain"/>
    <property type="match status" value="1"/>
</dbReference>
<accession>A0A2H0W7P7</accession>
<keyword evidence="1" id="KW-0802">TPR repeat</keyword>
<sequence length="231" mass="26449">MPNSDLSKLAINKALEGNWQEARDLNLQSLKKNSKDIDALCRLAKAYICLANTELALKTYRKILRLDRFNQIAQKNLNKYINNERRVKNQKRTIKVDPGIFLEEPGKTKIVSLVGLASPKVIFEVETSMPVKLVPKKHSISVYDDSKKYLGKIPDDLSNRLFRLIKNGNQYKAVVKSVSEKQLTIFIKEVSKSKKNLDIPSFATSKDQYLSYIPPEALDREPIQEIENLEE</sequence>
<reference evidence="3" key="1">
    <citation type="submission" date="2017-09" db="EMBL/GenBank/DDBJ databases">
        <title>Depth-based differentiation of microbial function through sediment-hosted aquifers and enrichment of novel symbionts in the deep terrestrial subsurface.</title>
        <authorList>
            <person name="Probst A.J."/>
            <person name="Ladd B."/>
            <person name="Jarett J.K."/>
            <person name="Geller-Mcgrath D.E."/>
            <person name="Sieber C.M.K."/>
            <person name="Emerson J.B."/>
            <person name="Anantharaman K."/>
            <person name="Thomas B.C."/>
            <person name="Malmstrom R."/>
            <person name="Stieglmeier M."/>
            <person name="Klingl A."/>
            <person name="Woyke T."/>
            <person name="Ryan C.M."/>
            <person name="Banfield J.F."/>
        </authorList>
    </citation>
    <scope>NUCLEOTIDE SEQUENCE [LARGE SCALE GENOMIC DNA]</scope>
</reference>
<gene>
    <name evidence="2" type="ORF">COT75_05395</name>
</gene>
<dbReference type="Proteomes" id="UP000230093">
    <property type="component" value="Unassembled WGS sequence"/>
</dbReference>
<dbReference type="SUPFAM" id="SSF48452">
    <property type="entry name" value="TPR-like"/>
    <property type="match status" value="1"/>
</dbReference>
<dbReference type="PROSITE" id="PS50005">
    <property type="entry name" value="TPR"/>
    <property type="match status" value="1"/>
</dbReference>
<organism evidence="2 3">
    <name type="scientific">Candidatus Beckwithbacteria bacterium CG10_big_fil_rev_8_21_14_0_10_34_10</name>
    <dbReference type="NCBI Taxonomy" id="1974495"/>
    <lineage>
        <taxon>Bacteria</taxon>
        <taxon>Candidatus Beckwithiibacteriota</taxon>
    </lineage>
</organism>
<feature type="repeat" description="TPR" evidence="1">
    <location>
        <begin position="37"/>
        <end position="70"/>
    </location>
</feature>